<feature type="non-terminal residue" evidence="2">
    <location>
        <position position="89"/>
    </location>
</feature>
<evidence type="ECO:0000313" key="3">
    <source>
        <dbReference type="Proteomes" id="UP000054359"/>
    </source>
</evidence>
<dbReference type="EMBL" id="KK117629">
    <property type="protein sequence ID" value="KFM71020.1"/>
    <property type="molecule type" value="Genomic_DNA"/>
</dbReference>
<dbReference type="AlphaFoldDB" id="A0A087U0Y1"/>
<sequence>MFAKVIILCAALAAVQAVGLVGHGLGYLGAPVYGKGLVAGPVAGAAYSTAISHVAPAAPLAAGPLGWAGHGYLAGGPLAYAGAWGHGLA</sequence>
<feature type="signal peptide" evidence="1">
    <location>
        <begin position="1"/>
        <end position="17"/>
    </location>
</feature>
<organism evidence="2 3">
    <name type="scientific">Stegodyphus mimosarum</name>
    <name type="common">African social velvet spider</name>
    <dbReference type="NCBI Taxonomy" id="407821"/>
    <lineage>
        <taxon>Eukaryota</taxon>
        <taxon>Metazoa</taxon>
        <taxon>Ecdysozoa</taxon>
        <taxon>Arthropoda</taxon>
        <taxon>Chelicerata</taxon>
        <taxon>Arachnida</taxon>
        <taxon>Araneae</taxon>
        <taxon>Araneomorphae</taxon>
        <taxon>Entelegynae</taxon>
        <taxon>Eresoidea</taxon>
        <taxon>Eresidae</taxon>
        <taxon>Stegodyphus</taxon>
    </lineage>
</organism>
<evidence type="ECO:0000256" key="1">
    <source>
        <dbReference type="SAM" id="SignalP"/>
    </source>
</evidence>
<name>A0A087U0Y1_STEMI</name>
<accession>A0A087U0Y1</accession>
<proteinExistence type="predicted"/>
<dbReference type="Proteomes" id="UP000054359">
    <property type="component" value="Unassembled WGS sequence"/>
</dbReference>
<keyword evidence="1" id="KW-0732">Signal</keyword>
<feature type="chain" id="PRO_5001830139" evidence="1">
    <location>
        <begin position="18"/>
        <end position="89"/>
    </location>
</feature>
<gene>
    <name evidence="2" type="ORF">X975_26391</name>
</gene>
<protein>
    <submittedName>
        <fullName evidence="2">Uncharacterized protein</fullName>
    </submittedName>
</protein>
<keyword evidence="3" id="KW-1185">Reference proteome</keyword>
<reference evidence="2 3" key="1">
    <citation type="submission" date="2013-11" db="EMBL/GenBank/DDBJ databases">
        <title>Genome sequencing of Stegodyphus mimosarum.</title>
        <authorList>
            <person name="Bechsgaard J."/>
        </authorList>
    </citation>
    <scope>NUCLEOTIDE SEQUENCE [LARGE SCALE GENOMIC DNA]</scope>
</reference>
<evidence type="ECO:0000313" key="2">
    <source>
        <dbReference type="EMBL" id="KFM71020.1"/>
    </source>
</evidence>